<feature type="compositionally biased region" description="Pro residues" evidence="1">
    <location>
        <begin position="265"/>
        <end position="290"/>
    </location>
</feature>
<name>A0A9P6WBL9_RHOMI</name>
<feature type="compositionally biased region" description="Basic and acidic residues" evidence="1">
    <location>
        <begin position="465"/>
        <end position="474"/>
    </location>
</feature>
<proteinExistence type="predicted"/>
<dbReference type="InterPro" id="IPR019007">
    <property type="entry name" value="Wbp11/ELF5/Saf1_N"/>
</dbReference>
<feature type="compositionally biased region" description="Low complexity" evidence="1">
    <location>
        <begin position="478"/>
        <end position="490"/>
    </location>
</feature>
<feature type="region of interest" description="Disordered" evidence="1">
    <location>
        <begin position="431"/>
        <end position="514"/>
    </location>
</feature>
<dbReference type="AlphaFoldDB" id="A0A9P6WBL9"/>
<feature type="compositionally biased region" description="Basic and acidic residues" evidence="1">
    <location>
        <begin position="119"/>
        <end position="129"/>
    </location>
</feature>
<feature type="compositionally biased region" description="Pro residues" evidence="1">
    <location>
        <begin position="344"/>
        <end position="359"/>
    </location>
</feature>
<dbReference type="EMBL" id="PUHQ01000001">
    <property type="protein sequence ID" value="KAG0667678.1"/>
    <property type="molecule type" value="Genomic_DNA"/>
</dbReference>
<evidence type="ECO:0000313" key="3">
    <source>
        <dbReference type="EMBL" id="KAG0667678.1"/>
    </source>
</evidence>
<evidence type="ECO:0000256" key="1">
    <source>
        <dbReference type="SAM" id="MobiDB-lite"/>
    </source>
</evidence>
<feature type="compositionally biased region" description="Gly residues" evidence="1">
    <location>
        <begin position="442"/>
        <end position="459"/>
    </location>
</feature>
<gene>
    <name evidence="3" type="ORF">C6P46_000215</name>
</gene>
<feature type="compositionally biased region" description="Basic and acidic residues" evidence="1">
    <location>
        <begin position="9"/>
        <end position="22"/>
    </location>
</feature>
<protein>
    <recommendedName>
        <fullName evidence="2">Wbp11/ELF5/Saf1 N-terminal domain-containing protein</fullName>
    </recommendedName>
</protein>
<sequence>MAKSSNPVDAHRKAQRKQELKRNKQKREHTREISTVKKDTRPIEAEVRQLSQQAQKGPLSKDDKDQLAHLKSELARINKAKHEYVEAHPEHRKYVFPERPEDAARNQQDADSTPGLYDKNGRLKHPERSLYYDPVFNPYGAPPPGMPYREKPEYALARMGPTPEEIAAFRPVGAEESDNDEDEDEDDDDDDDIAMPAGPPPGAASADGRAKQDNAESDDDSSDSDEDDEDDIPLPPGPPPPRPDQPSTLSAGPARHTVAIARPSGFPPHSLPPRPNFQPPPPPPLPPAGRPPHHGPKNPRLPARPPPAGSHMFDPLNTDGGPNRAYQQGGQGRGSFGPVLPQGGMPPPPPPLPPAPSGPSPFFAVPGAQPAAVASATLSYAHPIASAGATISAAPQLRDLKKEATAFVPLAMRKKMKQQRATLAKAGLSSINAARGAVNDDGSGGGGGEVDGGEEGGGAPQRKRTLMDEMRERGIGASGAAARGPSQAGGNASSKDDAQVDDYERFREEMADLL</sequence>
<dbReference type="OrthoDB" id="205569at2759"/>
<dbReference type="GO" id="GO:0006396">
    <property type="term" value="P:RNA processing"/>
    <property type="evidence" value="ECO:0007669"/>
    <property type="project" value="InterPro"/>
</dbReference>
<organism evidence="3 4">
    <name type="scientific">Rhodotorula mucilaginosa</name>
    <name type="common">Yeast</name>
    <name type="synonym">Rhodotorula rubra</name>
    <dbReference type="NCBI Taxonomy" id="5537"/>
    <lineage>
        <taxon>Eukaryota</taxon>
        <taxon>Fungi</taxon>
        <taxon>Dikarya</taxon>
        <taxon>Basidiomycota</taxon>
        <taxon>Pucciniomycotina</taxon>
        <taxon>Microbotryomycetes</taxon>
        <taxon>Sporidiobolales</taxon>
        <taxon>Sporidiobolaceae</taxon>
        <taxon>Rhodotorula</taxon>
    </lineage>
</organism>
<feature type="compositionally biased region" description="Basic and acidic residues" evidence="1">
    <location>
        <begin position="59"/>
        <end position="104"/>
    </location>
</feature>
<feature type="compositionally biased region" description="Acidic residues" evidence="1">
    <location>
        <begin position="215"/>
        <end position="232"/>
    </location>
</feature>
<feature type="region of interest" description="Disordered" evidence="1">
    <location>
        <begin position="1"/>
        <end position="129"/>
    </location>
</feature>
<dbReference type="Proteomes" id="UP000777482">
    <property type="component" value="Unassembled WGS sequence"/>
</dbReference>
<evidence type="ECO:0000259" key="2">
    <source>
        <dbReference type="Pfam" id="PF09429"/>
    </source>
</evidence>
<reference evidence="3 4" key="1">
    <citation type="submission" date="2020-11" db="EMBL/GenBank/DDBJ databases">
        <title>Kefir isolates.</title>
        <authorList>
            <person name="Marcisauskas S."/>
            <person name="Kim Y."/>
            <person name="Blasche S."/>
        </authorList>
    </citation>
    <scope>NUCLEOTIDE SEQUENCE [LARGE SCALE GENOMIC DNA]</scope>
    <source>
        <strain evidence="3 4">KR</strain>
    </source>
</reference>
<feature type="compositionally biased region" description="Basic and acidic residues" evidence="1">
    <location>
        <begin position="494"/>
        <end position="514"/>
    </location>
</feature>
<dbReference type="Pfam" id="PF12622">
    <property type="entry name" value="NpwBP"/>
    <property type="match status" value="1"/>
</dbReference>
<evidence type="ECO:0000313" key="4">
    <source>
        <dbReference type="Proteomes" id="UP000777482"/>
    </source>
</evidence>
<feature type="compositionally biased region" description="Basic and acidic residues" evidence="1">
    <location>
        <begin position="29"/>
        <end position="47"/>
    </location>
</feature>
<keyword evidence="4" id="KW-1185">Reference proteome</keyword>
<comment type="caution">
    <text evidence="3">The sequence shown here is derived from an EMBL/GenBank/DDBJ whole genome shotgun (WGS) entry which is preliminary data.</text>
</comment>
<feature type="compositionally biased region" description="Acidic residues" evidence="1">
    <location>
        <begin position="175"/>
        <end position="193"/>
    </location>
</feature>
<feature type="compositionally biased region" description="Pro residues" evidence="1">
    <location>
        <begin position="233"/>
        <end position="244"/>
    </location>
</feature>
<accession>A0A9P6WBL9</accession>
<feature type="region of interest" description="Disordered" evidence="1">
    <location>
        <begin position="142"/>
        <end position="365"/>
    </location>
</feature>
<dbReference type="Pfam" id="PF09429">
    <property type="entry name" value="Wbp11"/>
    <property type="match status" value="1"/>
</dbReference>
<feature type="domain" description="Wbp11/ELF5/Saf1 N-terminal" evidence="2">
    <location>
        <begin position="3"/>
        <end position="79"/>
    </location>
</feature>